<keyword evidence="1" id="KW-1133">Transmembrane helix</keyword>
<organism evidence="3 4">
    <name type="scientific">Chenopodium quinoa</name>
    <name type="common">Quinoa</name>
    <dbReference type="NCBI Taxonomy" id="63459"/>
    <lineage>
        <taxon>Eukaryota</taxon>
        <taxon>Viridiplantae</taxon>
        <taxon>Streptophyta</taxon>
        <taxon>Embryophyta</taxon>
        <taxon>Tracheophyta</taxon>
        <taxon>Spermatophyta</taxon>
        <taxon>Magnoliopsida</taxon>
        <taxon>eudicotyledons</taxon>
        <taxon>Gunneridae</taxon>
        <taxon>Pentapetalae</taxon>
        <taxon>Caryophyllales</taxon>
        <taxon>Chenopodiaceae</taxon>
        <taxon>Chenopodioideae</taxon>
        <taxon>Atripliceae</taxon>
        <taxon>Chenopodium</taxon>
    </lineage>
</organism>
<dbReference type="Pfam" id="PF00310">
    <property type="entry name" value="GATase_2"/>
    <property type="match status" value="1"/>
</dbReference>
<dbReference type="EnsemblPlants" id="AUR62044487-RA">
    <property type="protein sequence ID" value="AUR62044487-RA:cds"/>
    <property type="gene ID" value="AUR62044487"/>
</dbReference>
<reference evidence="3" key="1">
    <citation type="journal article" date="2017" name="Nature">
        <title>The genome of Chenopodium quinoa.</title>
        <authorList>
            <person name="Jarvis D.E."/>
            <person name="Ho Y.S."/>
            <person name="Lightfoot D.J."/>
            <person name="Schmoeckel S.M."/>
            <person name="Li B."/>
            <person name="Borm T.J.A."/>
            <person name="Ohyanagi H."/>
            <person name="Mineta K."/>
            <person name="Michell C.T."/>
            <person name="Saber N."/>
            <person name="Kharbatia N.M."/>
            <person name="Rupper R.R."/>
            <person name="Sharp A.R."/>
            <person name="Dally N."/>
            <person name="Boughton B.A."/>
            <person name="Woo Y.H."/>
            <person name="Gao G."/>
            <person name="Schijlen E.G.W.M."/>
            <person name="Guo X."/>
            <person name="Momin A.A."/>
            <person name="Negrao S."/>
            <person name="Al-Babili S."/>
            <person name="Gehring C."/>
            <person name="Roessner U."/>
            <person name="Jung C."/>
            <person name="Murphy K."/>
            <person name="Arold S.T."/>
            <person name="Gojobori T."/>
            <person name="van der Linden C.G."/>
            <person name="van Loo E.N."/>
            <person name="Jellen E.N."/>
            <person name="Maughan P.J."/>
            <person name="Tester M."/>
        </authorList>
    </citation>
    <scope>NUCLEOTIDE SEQUENCE [LARGE SCALE GENOMIC DNA]</scope>
    <source>
        <strain evidence="3">cv. PI 614886</strain>
    </source>
</reference>
<keyword evidence="4" id="KW-1185">Reference proteome</keyword>
<dbReference type="InterPro" id="IPR017932">
    <property type="entry name" value="GATase_2_dom"/>
</dbReference>
<name>A0A803NED3_CHEQI</name>
<feature type="transmembrane region" description="Helical" evidence="1">
    <location>
        <begin position="273"/>
        <end position="295"/>
    </location>
</feature>
<protein>
    <recommendedName>
        <fullName evidence="2">Glutamine amidotransferase type-2 domain-containing protein</fullName>
    </recommendedName>
</protein>
<reference evidence="3" key="2">
    <citation type="submission" date="2021-03" db="UniProtKB">
        <authorList>
            <consortium name="EnsemblPlants"/>
        </authorList>
    </citation>
    <scope>IDENTIFICATION</scope>
</reference>
<dbReference type="Gramene" id="AUR62044487-RA">
    <property type="protein sequence ID" value="AUR62044487-RA:cds"/>
    <property type="gene ID" value="AUR62044487"/>
</dbReference>
<sequence>MEFRNYKSWEEEIYWNNFHFARFSLILPTNFHHRLVMGKGMLVIISDSGKLSFLTFCNEMHRFFPVTHVQLLIPGNSRHQIGRMLAIDALYDLQHSGVYDITGKHEDLATCIEYSPETGLFPLQAHKFYGVQDPLAQECFEAIKSAKSPKEAARIGRKMQRRRPDLVAESLGHTVLGWRPVPIDNSGLGKSALMTKPVVEQDMWFYLSEHEKFRDFGNEQALIWHETNIHYVVWKPESTRTLSLNYQPSKFCLCIAAAGSFSALPAAAVSGSVYSGCCCAVLCLVLCACFWLLLLSCWA</sequence>
<dbReference type="AlphaFoldDB" id="A0A803NED3"/>
<feature type="transmembrane region" description="Helical" evidence="1">
    <location>
        <begin position="250"/>
        <end position="267"/>
    </location>
</feature>
<accession>A0A803NED3</accession>
<keyword evidence="1" id="KW-0812">Transmembrane</keyword>
<evidence type="ECO:0000256" key="1">
    <source>
        <dbReference type="SAM" id="Phobius"/>
    </source>
</evidence>
<feature type="domain" description="Glutamine amidotransferase type-2" evidence="2">
    <location>
        <begin position="76"/>
        <end position="203"/>
    </location>
</feature>
<evidence type="ECO:0000313" key="4">
    <source>
        <dbReference type="Proteomes" id="UP000596660"/>
    </source>
</evidence>
<dbReference type="Gene3D" id="3.60.20.10">
    <property type="entry name" value="Glutamine Phosphoribosylpyrophosphate, subunit 1, domain 1"/>
    <property type="match status" value="1"/>
</dbReference>
<dbReference type="Proteomes" id="UP000596660">
    <property type="component" value="Unplaced"/>
</dbReference>
<evidence type="ECO:0000313" key="3">
    <source>
        <dbReference type="EnsemblPlants" id="AUR62044487-RA:cds"/>
    </source>
</evidence>
<evidence type="ECO:0000259" key="2">
    <source>
        <dbReference type="Pfam" id="PF00310"/>
    </source>
</evidence>
<dbReference type="InterPro" id="IPR029055">
    <property type="entry name" value="Ntn_hydrolases_N"/>
</dbReference>
<keyword evidence="1" id="KW-0472">Membrane</keyword>
<proteinExistence type="predicted"/>